<evidence type="ECO:0000256" key="2">
    <source>
        <dbReference type="ARBA" id="ARBA00023012"/>
    </source>
</evidence>
<dbReference type="InterPro" id="IPR005158">
    <property type="entry name" value="BTAD"/>
</dbReference>
<dbReference type="SMART" id="SM00382">
    <property type="entry name" value="AAA"/>
    <property type="match status" value="1"/>
</dbReference>
<dbReference type="Gene3D" id="1.25.40.10">
    <property type="entry name" value="Tetratricopeptide repeat domain"/>
    <property type="match status" value="1"/>
</dbReference>
<dbReference type="SUPFAM" id="SSF52540">
    <property type="entry name" value="P-loop containing nucleoside triphosphate hydrolases"/>
    <property type="match status" value="1"/>
</dbReference>
<evidence type="ECO:0000256" key="5">
    <source>
        <dbReference type="ARBA" id="ARBA00023163"/>
    </source>
</evidence>
<dbReference type="InterPro" id="IPR011990">
    <property type="entry name" value="TPR-like_helical_dom_sf"/>
</dbReference>
<reference evidence="10" key="1">
    <citation type="submission" date="2023-07" db="EMBL/GenBank/DDBJ databases">
        <title>30 novel species of actinomycetes from the DSMZ collection.</title>
        <authorList>
            <person name="Nouioui I."/>
        </authorList>
    </citation>
    <scope>NUCLEOTIDE SEQUENCE [LARGE SCALE GENOMIC DNA]</scope>
    <source>
        <strain evidence="10">DSM 42041</strain>
    </source>
</reference>
<dbReference type="CDD" id="cd15831">
    <property type="entry name" value="BTAD"/>
    <property type="match status" value="1"/>
</dbReference>
<evidence type="ECO:0000256" key="7">
    <source>
        <dbReference type="SAM" id="MobiDB-lite"/>
    </source>
</evidence>
<sequence length="683" mass="71866">MRFQLLGPLTLTDGNDAVVLQPSKPTILLATLLLQAGSVVSAGYLQRTIWGPDQPATAKAALQTCVLRLRRLFTKHGVTETPIDAVPGGYRITADPDTLDLLAFRERVRAAAGLTDDPEAELYALQDALSLWQGSLLANVPSDVLHRDEVPRLTEERLRTVERACTLELLLGRYGQALVELWSATRAFPAHERFREQLIEALYRSGRQAEALAEYRSIKGYLLDELGVDPSPALQRLELAILRGDELDAPQPRERAVLTRATVPGQTRGHRPGASRLALPAGAGTPAPEAGAEGTTGTPGPAAEAAAAPAGAATGEAAESVADHGEDAAPGASTPTGSPAREQVTVPAVPSAVSEVAGVPSFAGRAAHLAAMTEHLTGVRDDPATLLVCGAPGIGKTALARQVAHLVRDRYPGGRLLVRMVGPDGAARSAEEAAAEIAAARLRRSGPVLLVLDDVVDADQVRPLLPADSDDAALVTSRRWLAGLIATHGGRVHRLDAFVSDESRALLRAVLGATRVNAEPEAADRLAAACGHFPLALRITTAWLSTRPGLPLADAADWLAEDPVGRLSLPGDSRMSVREVLTGALGRLEEPCAEALLRLGSLDGADTDGFRADDAAAVFDADAAEEAATLLDHLADAGLLEDGPPGPYRMHALVRSFARHAVRTHGTAGPHGHRPTRRHAQKV</sequence>
<evidence type="ECO:0000259" key="8">
    <source>
        <dbReference type="PROSITE" id="PS51755"/>
    </source>
</evidence>
<feature type="DNA-binding region" description="OmpR/PhoB-type" evidence="6">
    <location>
        <begin position="1"/>
        <end position="94"/>
    </location>
</feature>
<dbReference type="SUPFAM" id="SSF46894">
    <property type="entry name" value="C-terminal effector domain of the bipartite response regulators"/>
    <property type="match status" value="1"/>
</dbReference>
<accession>A0ABU2NVN6</accession>
<gene>
    <name evidence="9" type="ORF">RM572_12915</name>
</gene>
<dbReference type="PRINTS" id="PR00364">
    <property type="entry name" value="DISEASERSIST"/>
</dbReference>
<feature type="domain" description="OmpR/PhoB-type" evidence="8">
    <location>
        <begin position="1"/>
        <end position="94"/>
    </location>
</feature>
<evidence type="ECO:0000256" key="1">
    <source>
        <dbReference type="ARBA" id="ARBA00005820"/>
    </source>
</evidence>
<feature type="compositionally biased region" description="Basic residues" evidence="7">
    <location>
        <begin position="671"/>
        <end position="683"/>
    </location>
</feature>
<feature type="compositionally biased region" description="Low complexity" evidence="7">
    <location>
        <begin position="281"/>
        <end position="319"/>
    </location>
</feature>
<evidence type="ECO:0000256" key="4">
    <source>
        <dbReference type="ARBA" id="ARBA00023125"/>
    </source>
</evidence>
<dbReference type="Pfam" id="PF03704">
    <property type="entry name" value="BTAD"/>
    <property type="match status" value="1"/>
</dbReference>
<name>A0ABU2NVN6_9ACTN</name>
<dbReference type="PROSITE" id="PS51755">
    <property type="entry name" value="OMPR_PHOB"/>
    <property type="match status" value="1"/>
</dbReference>
<dbReference type="EMBL" id="JAVREQ010000010">
    <property type="protein sequence ID" value="MDT0379668.1"/>
    <property type="molecule type" value="Genomic_DNA"/>
</dbReference>
<dbReference type="Gene3D" id="3.40.50.300">
    <property type="entry name" value="P-loop containing nucleotide triphosphate hydrolases"/>
    <property type="match status" value="1"/>
</dbReference>
<feature type="region of interest" description="Disordered" evidence="7">
    <location>
        <begin position="664"/>
        <end position="683"/>
    </location>
</feature>
<dbReference type="InterPro" id="IPR016032">
    <property type="entry name" value="Sig_transdc_resp-reg_C-effctor"/>
</dbReference>
<keyword evidence="2" id="KW-0902">Two-component regulatory system</keyword>
<dbReference type="InterPro" id="IPR027417">
    <property type="entry name" value="P-loop_NTPase"/>
</dbReference>
<keyword evidence="10" id="KW-1185">Reference proteome</keyword>
<dbReference type="RefSeq" id="WP_311673468.1">
    <property type="nucleotide sequence ID" value="NZ_JAVREQ010000010.1"/>
</dbReference>
<dbReference type="SMART" id="SM01043">
    <property type="entry name" value="BTAD"/>
    <property type="match status" value="1"/>
</dbReference>
<dbReference type="Proteomes" id="UP001183414">
    <property type="component" value="Unassembled WGS sequence"/>
</dbReference>
<dbReference type="Gene3D" id="1.10.10.10">
    <property type="entry name" value="Winged helix-like DNA-binding domain superfamily/Winged helix DNA-binding domain"/>
    <property type="match status" value="1"/>
</dbReference>
<dbReference type="InterPro" id="IPR001867">
    <property type="entry name" value="OmpR/PhoB-type_DNA-bd"/>
</dbReference>
<keyword evidence="3" id="KW-0805">Transcription regulation</keyword>
<comment type="similarity">
    <text evidence="1">Belongs to the AfsR/DnrI/RedD regulatory family.</text>
</comment>
<feature type="region of interest" description="Disordered" evidence="7">
    <location>
        <begin position="252"/>
        <end position="344"/>
    </location>
</feature>
<organism evidence="9 10">
    <name type="scientific">Streptomyces hazeniae</name>
    <dbReference type="NCBI Taxonomy" id="3075538"/>
    <lineage>
        <taxon>Bacteria</taxon>
        <taxon>Bacillati</taxon>
        <taxon>Actinomycetota</taxon>
        <taxon>Actinomycetes</taxon>
        <taxon>Kitasatosporales</taxon>
        <taxon>Streptomycetaceae</taxon>
        <taxon>Streptomyces</taxon>
    </lineage>
</organism>
<dbReference type="SMART" id="SM00862">
    <property type="entry name" value="Trans_reg_C"/>
    <property type="match status" value="1"/>
</dbReference>
<evidence type="ECO:0000256" key="3">
    <source>
        <dbReference type="ARBA" id="ARBA00023015"/>
    </source>
</evidence>
<evidence type="ECO:0000313" key="10">
    <source>
        <dbReference type="Proteomes" id="UP001183414"/>
    </source>
</evidence>
<dbReference type="InterPro" id="IPR051677">
    <property type="entry name" value="AfsR-DnrI-RedD_regulator"/>
</dbReference>
<evidence type="ECO:0000313" key="9">
    <source>
        <dbReference type="EMBL" id="MDT0379668.1"/>
    </source>
</evidence>
<evidence type="ECO:0000256" key="6">
    <source>
        <dbReference type="PROSITE-ProRule" id="PRU01091"/>
    </source>
</evidence>
<keyword evidence="4 6" id="KW-0238">DNA-binding</keyword>
<proteinExistence type="inferred from homology"/>
<dbReference type="PANTHER" id="PTHR35807:SF1">
    <property type="entry name" value="TRANSCRIPTIONAL REGULATOR REDD"/>
    <property type="match status" value="1"/>
</dbReference>
<comment type="caution">
    <text evidence="9">The sequence shown here is derived from an EMBL/GenBank/DDBJ whole genome shotgun (WGS) entry which is preliminary data.</text>
</comment>
<keyword evidence="5" id="KW-0804">Transcription</keyword>
<dbReference type="PANTHER" id="PTHR35807">
    <property type="entry name" value="TRANSCRIPTIONAL REGULATOR REDD-RELATED"/>
    <property type="match status" value="1"/>
</dbReference>
<dbReference type="InterPro" id="IPR003593">
    <property type="entry name" value="AAA+_ATPase"/>
</dbReference>
<dbReference type="InterPro" id="IPR036388">
    <property type="entry name" value="WH-like_DNA-bd_sf"/>
</dbReference>
<protein>
    <submittedName>
        <fullName evidence="9">BTAD domain-containing putative transcriptional regulator</fullName>
    </submittedName>
</protein>
<dbReference type="SUPFAM" id="SSF48452">
    <property type="entry name" value="TPR-like"/>
    <property type="match status" value="1"/>
</dbReference>